<evidence type="ECO:0000259" key="3">
    <source>
        <dbReference type="Pfam" id="PF00675"/>
    </source>
</evidence>
<keyword evidence="2" id="KW-0732">Signal</keyword>
<evidence type="ECO:0000313" key="8">
    <source>
        <dbReference type="Proteomes" id="UP000396862"/>
    </source>
</evidence>
<dbReference type="InterPro" id="IPR011765">
    <property type="entry name" value="Pept_M16_N"/>
</dbReference>
<evidence type="ECO:0000259" key="4">
    <source>
        <dbReference type="Pfam" id="PF05193"/>
    </source>
</evidence>
<dbReference type="Proteomes" id="UP000240621">
    <property type="component" value="Unassembled WGS sequence"/>
</dbReference>
<feature type="domain" description="Peptidase M16 N-terminal" evidence="3">
    <location>
        <begin position="37"/>
        <end position="159"/>
    </location>
</feature>
<keyword evidence="6" id="KW-0378">Hydrolase</keyword>
<comment type="similarity">
    <text evidence="1">Belongs to the peptidase M16 family.</text>
</comment>
<dbReference type="Pfam" id="PF05193">
    <property type="entry name" value="Peptidase_M16_C"/>
    <property type="match status" value="1"/>
</dbReference>
<evidence type="ECO:0000313" key="6">
    <source>
        <dbReference type="EMBL" id="PSK83182.1"/>
    </source>
</evidence>
<evidence type="ECO:0000256" key="2">
    <source>
        <dbReference type="SAM" id="SignalP"/>
    </source>
</evidence>
<organism evidence="6 7">
    <name type="scientific">Prolixibacter denitrificans</name>
    <dbReference type="NCBI Taxonomy" id="1541063"/>
    <lineage>
        <taxon>Bacteria</taxon>
        <taxon>Pseudomonadati</taxon>
        <taxon>Bacteroidota</taxon>
        <taxon>Bacteroidia</taxon>
        <taxon>Marinilabiliales</taxon>
        <taxon>Prolixibacteraceae</taxon>
        <taxon>Prolixibacter</taxon>
    </lineage>
</organism>
<dbReference type="PANTHER" id="PTHR11851">
    <property type="entry name" value="METALLOPROTEASE"/>
    <property type="match status" value="1"/>
</dbReference>
<reference evidence="5 8" key="2">
    <citation type="submission" date="2019-10" db="EMBL/GenBank/DDBJ databases">
        <title>Prolixibacter strains distinguished by the presence of nitrate reductase genes were adept at nitrate-dependent anaerobic corrosion of metallic iron and carbon steel.</title>
        <authorList>
            <person name="Iino T."/>
            <person name="Shono N."/>
            <person name="Ito K."/>
            <person name="Nakamura R."/>
            <person name="Sueoka K."/>
            <person name="Harayama S."/>
            <person name="Ohkuma M."/>
        </authorList>
    </citation>
    <scope>NUCLEOTIDE SEQUENCE [LARGE SCALE GENOMIC DNA]</scope>
    <source>
        <strain evidence="5 8">MIC1-1</strain>
    </source>
</reference>
<dbReference type="EMBL" id="BLAU01000001">
    <property type="protein sequence ID" value="GET21935.1"/>
    <property type="molecule type" value="Genomic_DNA"/>
</dbReference>
<feature type="chain" id="PRO_5015119922" evidence="2">
    <location>
        <begin position="21"/>
        <end position="452"/>
    </location>
</feature>
<dbReference type="InterPro" id="IPR011249">
    <property type="entry name" value="Metalloenz_LuxS/M16"/>
</dbReference>
<dbReference type="InterPro" id="IPR007863">
    <property type="entry name" value="Peptidase_M16_C"/>
</dbReference>
<dbReference type="InterPro" id="IPR050361">
    <property type="entry name" value="MPP/UQCRC_Complex"/>
</dbReference>
<name>A0A2P8CE31_9BACT</name>
<accession>A0A2P8CE31</accession>
<reference evidence="6 7" key="1">
    <citation type="submission" date="2018-03" db="EMBL/GenBank/DDBJ databases">
        <title>Genomic Encyclopedia of Archaeal and Bacterial Type Strains, Phase II (KMG-II): from individual species to whole genera.</title>
        <authorList>
            <person name="Goeker M."/>
        </authorList>
    </citation>
    <scope>NUCLEOTIDE SEQUENCE [LARGE SCALE GENOMIC DNA]</scope>
    <source>
        <strain evidence="6 7">DSM 27267</strain>
    </source>
</reference>
<sequence>MKKKALLILSFFLVLSVAKAQKPSNFYTTKLSNGLEVLVIEDHSVPLATVEITTKNGSYTEPPEFNGLSHLYEHMFFKANKDYPSQEAFMAKVHELGIVFNGSTGNERVNYFFTLPKSKWTQGLHFMNSAIRYPLFLPKEIKKENIVVDGEFQRLESNPFFLLSDSMKHVLWGNLYSRKNPIGIHHIIRTATPEKMHTIQHKYYWPNNSMLIVSGDVNHKEVFAKVKDIFSSWKPSGFDPFKKWPIPEFQPLDSTNYFVVTSPYARVPIMMLKWQGPDTRRDVHDTYVADVFSTILSQNSSKFQKMLVDSGLALQANVGYQTLKYTGPISAIVVPNPTKVAACAEAVKKQISMWDSPDYITDQQLENAKRQLEINHLQESDVTSDLSHTMAYFWCSASLDYYYNYIPNIKKVTKQDLINYVDKYIKDKPYAAGLLINTKSEALLHPATFWKK</sequence>
<dbReference type="Proteomes" id="UP000396862">
    <property type="component" value="Unassembled WGS sequence"/>
</dbReference>
<dbReference type="Gene3D" id="3.30.830.10">
    <property type="entry name" value="Metalloenzyme, LuxS/M16 peptidase-like"/>
    <property type="match status" value="2"/>
</dbReference>
<dbReference type="EMBL" id="PYGC01000004">
    <property type="protein sequence ID" value="PSK83182.1"/>
    <property type="molecule type" value="Genomic_DNA"/>
</dbReference>
<dbReference type="Pfam" id="PF00675">
    <property type="entry name" value="Peptidase_M16"/>
    <property type="match status" value="1"/>
</dbReference>
<feature type="domain" description="Peptidase M16 C-terminal" evidence="4">
    <location>
        <begin position="191"/>
        <end position="372"/>
    </location>
</feature>
<comment type="caution">
    <text evidence="6">The sequence shown here is derived from an EMBL/GenBank/DDBJ whole genome shotgun (WGS) entry which is preliminary data.</text>
</comment>
<dbReference type="GO" id="GO:0006508">
    <property type="term" value="P:proteolysis"/>
    <property type="evidence" value="ECO:0007669"/>
    <property type="project" value="UniProtKB-KW"/>
</dbReference>
<dbReference type="SUPFAM" id="SSF63411">
    <property type="entry name" value="LuxS/MPP-like metallohydrolase"/>
    <property type="match status" value="2"/>
</dbReference>
<gene>
    <name evidence="6" type="ORF">CLV93_104112</name>
    <name evidence="5" type="ORF">JCM18694_21810</name>
</gene>
<proteinExistence type="inferred from homology"/>
<protein>
    <submittedName>
        <fullName evidence="6">Zinc protease</fullName>
    </submittedName>
</protein>
<dbReference type="PANTHER" id="PTHR11851:SF49">
    <property type="entry name" value="MITOCHONDRIAL-PROCESSING PEPTIDASE SUBUNIT ALPHA"/>
    <property type="match status" value="1"/>
</dbReference>
<dbReference type="OrthoDB" id="9811314at2"/>
<evidence type="ECO:0000313" key="5">
    <source>
        <dbReference type="EMBL" id="GET21935.1"/>
    </source>
</evidence>
<evidence type="ECO:0000313" key="7">
    <source>
        <dbReference type="Proteomes" id="UP000240621"/>
    </source>
</evidence>
<keyword evidence="6" id="KW-0645">Protease</keyword>
<dbReference type="RefSeq" id="WP_106541985.1">
    <property type="nucleotide sequence ID" value="NZ_BLAU01000001.1"/>
</dbReference>
<keyword evidence="8" id="KW-1185">Reference proteome</keyword>
<feature type="signal peptide" evidence="2">
    <location>
        <begin position="1"/>
        <end position="20"/>
    </location>
</feature>
<dbReference type="GO" id="GO:0008233">
    <property type="term" value="F:peptidase activity"/>
    <property type="evidence" value="ECO:0007669"/>
    <property type="project" value="UniProtKB-KW"/>
</dbReference>
<dbReference type="GO" id="GO:0046872">
    <property type="term" value="F:metal ion binding"/>
    <property type="evidence" value="ECO:0007669"/>
    <property type="project" value="InterPro"/>
</dbReference>
<evidence type="ECO:0000256" key="1">
    <source>
        <dbReference type="ARBA" id="ARBA00007261"/>
    </source>
</evidence>
<dbReference type="AlphaFoldDB" id="A0A2P8CE31"/>